<dbReference type="Pfam" id="PF25881">
    <property type="entry name" value="HH_YBHG"/>
    <property type="match status" value="1"/>
</dbReference>
<evidence type="ECO:0000259" key="2">
    <source>
        <dbReference type="Pfam" id="PF25881"/>
    </source>
</evidence>
<dbReference type="SUPFAM" id="SSF111369">
    <property type="entry name" value="HlyD-like secretion proteins"/>
    <property type="match status" value="2"/>
</dbReference>
<dbReference type="PANTHER" id="PTHR30438">
    <property type="entry name" value="36 KDA ANTIGEN-RELATED"/>
    <property type="match status" value="1"/>
</dbReference>
<keyword evidence="1" id="KW-1133">Transmembrane helix</keyword>
<dbReference type="EMBL" id="WDED01000009">
    <property type="protein sequence ID" value="KAB6148377.1"/>
    <property type="molecule type" value="Genomic_DNA"/>
</dbReference>
<sequence>MKKNKNFTIILAAALTLVGIIVITIVVGLSLPKHPDIIQGQAETTDYRLSSKVPARVCEIRVQEGDHVRRGDTLVILEAPDIRAKLSQAEAAYAAAQAQEQKAQNGTRQEQVQQAYEMWQKARAAMEVAEKTYHRINRLFENGVMAEQKRDEAQAQYEAMVATERAARSQYDMAVNGTRIEDKAAAGAQVRRAQGAVSEVNSYMDETVLLATADGIVTEIFPEPGELVGTGAPIMNVSCTDDVWFTFNIREDLLPGLTVGTETEVYLPAFDKRIPVRITKMKDVGTFAVWKATKALDGFDLKTFEVKARPLNMEGLENVRGGMSVIMEK</sequence>
<dbReference type="Gene3D" id="2.40.30.170">
    <property type="match status" value="1"/>
</dbReference>
<dbReference type="Gene3D" id="2.40.50.100">
    <property type="match status" value="2"/>
</dbReference>
<dbReference type="RefSeq" id="WP_151934454.1">
    <property type="nucleotide sequence ID" value="NZ_WDED01000009.1"/>
</dbReference>
<feature type="transmembrane region" description="Helical" evidence="1">
    <location>
        <begin position="7"/>
        <end position="31"/>
    </location>
</feature>
<dbReference type="InterPro" id="IPR059052">
    <property type="entry name" value="HH_YbhG-like"/>
</dbReference>
<evidence type="ECO:0000256" key="1">
    <source>
        <dbReference type="SAM" id="Phobius"/>
    </source>
</evidence>
<gene>
    <name evidence="3" type="ORF">GA398_07430</name>
</gene>
<dbReference type="AlphaFoldDB" id="A0A7J5PZ02"/>
<organism evidence="3 4">
    <name type="scientific">Bacteroides xylanisolvens</name>
    <dbReference type="NCBI Taxonomy" id="371601"/>
    <lineage>
        <taxon>Bacteria</taxon>
        <taxon>Pseudomonadati</taxon>
        <taxon>Bacteroidota</taxon>
        <taxon>Bacteroidia</taxon>
        <taxon>Bacteroidales</taxon>
        <taxon>Bacteroidaceae</taxon>
        <taxon>Bacteroides</taxon>
    </lineage>
</organism>
<name>A0A7J5PZ02_9BACE</name>
<keyword evidence="1" id="KW-0812">Transmembrane</keyword>
<protein>
    <submittedName>
        <fullName evidence="3">Biotin/lipoyl-binding protein</fullName>
    </submittedName>
</protein>
<keyword evidence="1" id="KW-0472">Membrane</keyword>
<accession>A0A7J5PZ02</accession>
<dbReference type="Proteomes" id="UP000434604">
    <property type="component" value="Unassembled WGS sequence"/>
</dbReference>
<dbReference type="PANTHER" id="PTHR30438:SF1">
    <property type="entry name" value="36 KDA ANTIGEN"/>
    <property type="match status" value="1"/>
</dbReference>
<reference evidence="3 4" key="1">
    <citation type="journal article" date="2019" name="Nat. Med.">
        <title>A library of human gut bacterial isolates paired with longitudinal multiomics data enables mechanistic microbiome research.</title>
        <authorList>
            <person name="Poyet M."/>
            <person name="Groussin M."/>
            <person name="Gibbons S.M."/>
            <person name="Avila-Pacheco J."/>
            <person name="Jiang X."/>
            <person name="Kearney S.M."/>
            <person name="Perrotta A.R."/>
            <person name="Berdy B."/>
            <person name="Zhao S."/>
            <person name="Lieberman T.D."/>
            <person name="Swanson P.K."/>
            <person name="Smith M."/>
            <person name="Roesemann S."/>
            <person name="Alexander J.E."/>
            <person name="Rich S.A."/>
            <person name="Livny J."/>
            <person name="Vlamakis H."/>
            <person name="Clish C."/>
            <person name="Bullock K."/>
            <person name="Deik A."/>
            <person name="Scott J."/>
            <person name="Pierce K.A."/>
            <person name="Xavier R.J."/>
            <person name="Alm E.J."/>
        </authorList>
    </citation>
    <scope>NUCLEOTIDE SEQUENCE [LARGE SCALE GENOMIC DNA]</scope>
    <source>
        <strain evidence="3 4">BIOML-A58</strain>
    </source>
</reference>
<dbReference type="Gene3D" id="1.10.287.470">
    <property type="entry name" value="Helix hairpin bin"/>
    <property type="match status" value="2"/>
</dbReference>
<proteinExistence type="predicted"/>
<feature type="domain" description="YbhG-like alpha-helical hairpin" evidence="2">
    <location>
        <begin position="81"/>
        <end position="205"/>
    </location>
</feature>
<evidence type="ECO:0000313" key="3">
    <source>
        <dbReference type="EMBL" id="KAB6148377.1"/>
    </source>
</evidence>
<comment type="caution">
    <text evidence="3">The sequence shown here is derived from an EMBL/GenBank/DDBJ whole genome shotgun (WGS) entry which is preliminary data.</text>
</comment>
<evidence type="ECO:0000313" key="4">
    <source>
        <dbReference type="Proteomes" id="UP000434604"/>
    </source>
</evidence>